<evidence type="ECO:0000256" key="3">
    <source>
        <dbReference type="ARBA" id="ARBA00021347"/>
    </source>
</evidence>
<organism evidence="6 7">
    <name type="scientific">Lachancea quebecensis</name>
    <dbReference type="NCBI Taxonomy" id="1654605"/>
    <lineage>
        <taxon>Eukaryota</taxon>
        <taxon>Fungi</taxon>
        <taxon>Dikarya</taxon>
        <taxon>Ascomycota</taxon>
        <taxon>Saccharomycotina</taxon>
        <taxon>Saccharomycetes</taxon>
        <taxon>Saccharomycetales</taxon>
        <taxon>Saccharomycetaceae</taxon>
        <taxon>Lachancea</taxon>
    </lineage>
</organism>
<dbReference type="Pfam" id="PF03931">
    <property type="entry name" value="Skp1_POZ"/>
    <property type="match status" value="1"/>
</dbReference>
<dbReference type="OrthoDB" id="249087at2759"/>
<comment type="similarity">
    <text evidence="2">Belongs to the SKP1 family.</text>
</comment>
<evidence type="ECO:0000256" key="2">
    <source>
        <dbReference type="ARBA" id="ARBA00009993"/>
    </source>
</evidence>
<accession>A0A0P1KVY0</accession>
<dbReference type="EMBL" id="LN890574">
    <property type="protein sequence ID" value="CUS24416.1"/>
    <property type="molecule type" value="Genomic_DNA"/>
</dbReference>
<dbReference type="Proteomes" id="UP000236544">
    <property type="component" value="Unassembled WGS sequence"/>
</dbReference>
<dbReference type="PANTHER" id="PTHR20648">
    <property type="entry name" value="ELONGIN-C"/>
    <property type="match status" value="1"/>
</dbReference>
<keyword evidence="7" id="KW-1185">Reference proteome</keyword>
<proteinExistence type="inferred from homology"/>
<dbReference type="InterPro" id="IPR001232">
    <property type="entry name" value="SKP1-like"/>
</dbReference>
<gene>
    <name evidence="6" type="ORF">LAQU0_S16e01222g</name>
</gene>
<name>A0A0P1KVY0_9SACH</name>
<reference evidence="7" key="1">
    <citation type="submission" date="2015-10" db="EMBL/GenBank/DDBJ databases">
        <authorList>
            <person name="Devillers H."/>
        </authorList>
    </citation>
    <scope>NUCLEOTIDE SEQUENCE [LARGE SCALE GENOMIC DNA]</scope>
</reference>
<evidence type="ECO:0000313" key="7">
    <source>
        <dbReference type="Proteomes" id="UP000236544"/>
    </source>
</evidence>
<dbReference type="InterPro" id="IPR016073">
    <property type="entry name" value="Skp1_comp_POZ"/>
</dbReference>
<keyword evidence="4" id="KW-0539">Nucleus</keyword>
<dbReference type="FunFam" id="3.30.710.10:FF:000035">
    <property type="entry name" value="Elongin C transcription elongation factor"/>
    <property type="match status" value="1"/>
</dbReference>
<dbReference type="InterPro" id="IPR039948">
    <property type="entry name" value="ELC1"/>
</dbReference>
<sequence length="97" mass="11124">MSEITLVSKDGSELSLSREAADLSPVLRSMLSRPYLEEQQSKITLNEIKPDVLKKVVEYLEYCRQYRNAGEDEDIPEFEVPTEMSLELLLVADFLNI</sequence>
<evidence type="ECO:0000313" key="6">
    <source>
        <dbReference type="EMBL" id="CUS24416.1"/>
    </source>
</evidence>
<comment type="subcellular location">
    <subcellularLocation>
        <location evidence="1">Nucleus</location>
    </subcellularLocation>
</comment>
<dbReference type="AlphaFoldDB" id="A0A0P1KVY0"/>
<dbReference type="InterPro" id="IPR011333">
    <property type="entry name" value="SKP1/BTB/POZ_sf"/>
</dbReference>
<dbReference type="SMART" id="SM00512">
    <property type="entry name" value="Skp1"/>
    <property type="match status" value="1"/>
</dbReference>
<dbReference type="GO" id="GO:0005634">
    <property type="term" value="C:nucleus"/>
    <property type="evidence" value="ECO:0007669"/>
    <property type="project" value="UniProtKB-SubCell"/>
</dbReference>
<evidence type="ECO:0000256" key="4">
    <source>
        <dbReference type="ARBA" id="ARBA00023242"/>
    </source>
</evidence>
<dbReference type="Gene3D" id="3.30.710.10">
    <property type="entry name" value="Potassium Channel Kv1.1, Chain A"/>
    <property type="match status" value="1"/>
</dbReference>
<dbReference type="SUPFAM" id="SSF54695">
    <property type="entry name" value="POZ domain"/>
    <property type="match status" value="1"/>
</dbReference>
<evidence type="ECO:0000259" key="5">
    <source>
        <dbReference type="Pfam" id="PF03931"/>
    </source>
</evidence>
<dbReference type="GO" id="GO:0006511">
    <property type="term" value="P:ubiquitin-dependent protein catabolic process"/>
    <property type="evidence" value="ECO:0007669"/>
    <property type="project" value="InterPro"/>
</dbReference>
<evidence type="ECO:0000256" key="1">
    <source>
        <dbReference type="ARBA" id="ARBA00004123"/>
    </source>
</evidence>
<protein>
    <recommendedName>
        <fullName evidence="3">Elongin-C</fullName>
    </recommendedName>
</protein>
<feature type="domain" description="SKP1 component POZ" evidence="5">
    <location>
        <begin position="4"/>
        <end position="64"/>
    </location>
</feature>